<evidence type="ECO:0000313" key="4">
    <source>
        <dbReference type="Proteomes" id="UP000499080"/>
    </source>
</evidence>
<gene>
    <name evidence="3" type="primary">SPCC663.06c_1</name>
    <name evidence="3" type="ORF">AVEN_22771_1</name>
</gene>
<dbReference type="GO" id="GO:0016491">
    <property type="term" value="F:oxidoreductase activity"/>
    <property type="evidence" value="ECO:0007669"/>
    <property type="project" value="UniProtKB-KW"/>
</dbReference>
<dbReference type="PANTHER" id="PTHR43544:SF7">
    <property type="entry name" value="NADB-LER2"/>
    <property type="match status" value="1"/>
</dbReference>
<keyword evidence="4" id="KW-1185">Reference proteome</keyword>
<dbReference type="Gene3D" id="3.40.50.720">
    <property type="entry name" value="NAD(P)-binding Rossmann-like Domain"/>
    <property type="match status" value="1"/>
</dbReference>
<keyword evidence="2" id="KW-0560">Oxidoreductase</keyword>
<accession>A0A4Y2EAR0</accession>
<dbReference type="SUPFAM" id="SSF51735">
    <property type="entry name" value="NAD(P)-binding Rossmann-fold domains"/>
    <property type="match status" value="1"/>
</dbReference>
<dbReference type="InterPro" id="IPR036291">
    <property type="entry name" value="NAD(P)-bd_dom_sf"/>
</dbReference>
<dbReference type="PANTHER" id="PTHR43544">
    <property type="entry name" value="SHORT-CHAIN DEHYDROGENASE/REDUCTASE"/>
    <property type="match status" value="1"/>
</dbReference>
<reference evidence="3 4" key="1">
    <citation type="journal article" date="2019" name="Sci. Rep.">
        <title>Orb-weaving spider Araneus ventricosus genome elucidates the spidroin gene catalogue.</title>
        <authorList>
            <person name="Kono N."/>
            <person name="Nakamura H."/>
            <person name="Ohtoshi R."/>
            <person name="Moran D.A.P."/>
            <person name="Shinohara A."/>
            <person name="Yoshida Y."/>
            <person name="Fujiwara M."/>
            <person name="Mori M."/>
            <person name="Tomita M."/>
            <person name="Arakawa K."/>
        </authorList>
    </citation>
    <scope>NUCLEOTIDE SEQUENCE [LARGE SCALE GENOMIC DNA]</scope>
</reference>
<dbReference type="EMBL" id="BGPR01000556">
    <property type="protein sequence ID" value="GBM26210.1"/>
    <property type="molecule type" value="Genomic_DNA"/>
</dbReference>
<dbReference type="InterPro" id="IPR002347">
    <property type="entry name" value="SDR_fam"/>
</dbReference>
<dbReference type="AlphaFoldDB" id="A0A4Y2EAR0"/>
<organism evidence="3 4">
    <name type="scientific">Araneus ventricosus</name>
    <name type="common">Orbweaver spider</name>
    <name type="synonym">Epeira ventricosa</name>
    <dbReference type="NCBI Taxonomy" id="182803"/>
    <lineage>
        <taxon>Eukaryota</taxon>
        <taxon>Metazoa</taxon>
        <taxon>Ecdysozoa</taxon>
        <taxon>Arthropoda</taxon>
        <taxon>Chelicerata</taxon>
        <taxon>Arachnida</taxon>
        <taxon>Araneae</taxon>
        <taxon>Araneomorphae</taxon>
        <taxon>Entelegynae</taxon>
        <taxon>Araneoidea</taxon>
        <taxon>Araneidae</taxon>
        <taxon>Araneus</taxon>
    </lineage>
</organism>
<dbReference type="GO" id="GO:0005737">
    <property type="term" value="C:cytoplasm"/>
    <property type="evidence" value="ECO:0007669"/>
    <property type="project" value="TreeGrafter"/>
</dbReference>
<dbReference type="Pfam" id="PF00106">
    <property type="entry name" value="adh_short"/>
    <property type="match status" value="1"/>
</dbReference>
<sequence length="255" mass="28118">MEFGSVMITGANRGIGLEVVKQLVKLPRPPKYIFATYRDINTVETLKQLRDASKETIILLIKMDARNADQIESARRIIEDMVGEKGLNLLINNAGVLKPEKFPEITEENMLLHFETNTVAPVMIFKAMFPLLQKAATNGPAGMNVSKAAVLNISSAAGSIESQTNDFHRQRVDRLGYKTSKAALNMAMKVISLTIKDQGILVVNMCPGWVKTDLGSAAAELEIPESVSAMMNTLSRLNESHYGTFMDRNGETIPY</sequence>
<name>A0A4Y2EAR0_ARAVE</name>
<keyword evidence="1" id="KW-0521">NADP</keyword>
<comment type="caution">
    <text evidence="3">The sequence shown here is derived from an EMBL/GenBank/DDBJ whole genome shotgun (WGS) entry which is preliminary data.</text>
</comment>
<dbReference type="OrthoDB" id="6411395at2759"/>
<protein>
    <submittedName>
        <fullName evidence="3">Putative oxidoreductase C663.06c</fullName>
    </submittedName>
</protein>
<proteinExistence type="predicted"/>
<dbReference type="CDD" id="cd05325">
    <property type="entry name" value="carb_red_sniffer_like_SDR_c"/>
    <property type="match status" value="1"/>
</dbReference>
<evidence type="ECO:0000256" key="1">
    <source>
        <dbReference type="ARBA" id="ARBA00022857"/>
    </source>
</evidence>
<dbReference type="Proteomes" id="UP000499080">
    <property type="component" value="Unassembled WGS sequence"/>
</dbReference>
<evidence type="ECO:0000313" key="3">
    <source>
        <dbReference type="EMBL" id="GBM26210.1"/>
    </source>
</evidence>
<dbReference type="InterPro" id="IPR051468">
    <property type="entry name" value="Fungal_SecMetab_SDRs"/>
</dbReference>
<dbReference type="PRINTS" id="PR00081">
    <property type="entry name" value="GDHRDH"/>
</dbReference>
<evidence type="ECO:0000256" key="2">
    <source>
        <dbReference type="ARBA" id="ARBA00023002"/>
    </source>
</evidence>